<keyword evidence="2" id="KW-1185">Reference proteome</keyword>
<protein>
    <submittedName>
        <fullName evidence="1">Mitogen-activated protein kinase Hog1p</fullName>
    </submittedName>
</protein>
<accession>A0ACA9YG82</accession>
<organism evidence="1 2">
    <name type="scientific">[Candida] jaroonii</name>
    <dbReference type="NCBI Taxonomy" id="467808"/>
    <lineage>
        <taxon>Eukaryota</taxon>
        <taxon>Fungi</taxon>
        <taxon>Dikarya</taxon>
        <taxon>Ascomycota</taxon>
        <taxon>Saccharomycotina</taxon>
        <taxon>Pichiomycetes</taxon>
        <taxon>Debaryomycetaceae</taxon>
        <taxon>Yamadazyma</taxon>
    </lineage>
</organism>
<name>A0ACA9YG82_9ASCO</name>
<dbReference type="EMBL" id="CALSDN010000020">
    <property type="protein sequence ID" value="CAH6723785.1"/>
    <property type="molecule type" value="Genomic_DNA"/>
</dbReference>
<sequence>MGGRKVTYNISPQFQIIKPLGQGAYGLVCLAIHKPTRRKVAIKRIEAFENPLVTLRTIREIKLLDKFKFHENVVQLLDIQMPKSINEFNEVYIIEEYLPNDLHTIIHKCLLNDDHVQYFIYQILRGLKYIHSSNVIHRDLKPSNILINEDSDLKICDFGLSRLLVDEEDPVDGGSKRRQKQQISNLTEYVATRWYRAPEIMLTVSNYSTAVDTWSVGCILAEMFTGIPLFPGKDYKHQILLITQLLGNPAYNEEESKCIKTIRSKQFLQSISNYPRLDFKSVFENHPNRLQKYGFQEINPLGIDLLERLLVFDPKKRITVQEALEHPYLAQYHDVSDEPTTTKIPPFEFRYDYENKDDLNTEVLKMELYNFIHFYKEINSTS</sequence>
<proteinExistence type="predicted"/>
<keyword evidence="1" id="KW-0808">Transferase</keyword>
<reference evidence="1" key="1">
    <citation type="submission" date="2022-06" db="EMBL/GenBank/DDBJ databases">
        <authorList>
            <person name="Legras J.-L."/>
            <person name="Devillers H."/>
            <person name="Grondin C."/>
        </authorList>
    </citation>
    <scope>NUCLEOTIDE SEQUENCE</scope>
    <source>
        <strain evidence="1">CLIB 1444</strain>
    </source>
</reference>
<gene>
    <name evidence="1" type="ORF">CLIB1444_20S00694</name>
</gene>
<keyword evidence="1" id="KW-0418">Kinase</keyword>
<evidence type="ECO:0000313" key="1">
    <source>
        <dbReference type="EMBL" id="CAH6723785.1"/>
    </source>
</evidence>
<evidence type="ECO:0000313" key="2">
    <source>
        <dbReference type="Proteomes" id="UP001152531"/>
    </source>
</evidence>
<comment type="caution">
    <text evidence="1">The sequence shown here is derived from an EMBL/GenBank/DDBJ whole genome shotgun (WGS) entry which is preliminary data.</text>
</comment>
<dbReference type="Proteomes" id="UP001152531">
    <property type="component" value="Unassembled WGS sequence"/>
</dbReference>